<accession>A0A0J1H532</accession>
<evidence type="ECO:0000313" key="2">
    <source>
        <dbReference type="Proteomes" id="UP000035909"/>
    </source>
</evidence>
<dbReference type="SUPFAM" id="SSF82784">
    <property type="entry name" value="OsmC-like"/>
    <property type="match status" value="1"/>
</dbReference>
<dbReference type="OrthoDB" id="9804010at2"/>
<proteinExistence type="predicted"/>
<dbReference type="InterPro" id="IPR003718">
    <property type="entry name" value="OsmC/Ohr_fam"/>
</dbReference>
<dbReference type="InterPro" id="IPR036102">
    <property type="entry name" value="OsmC/Ohrsf"/>
</dbReference>
<dbReference type="InterPro" id="IPR015946">
    <property type="entry name" value="KH_dom-like_a/b"/>
</dbReference>
<dbReference type="EMBL" id="LDOU01000019">
    <property type="protein sequence ID" value="KLV06855.1"/>
    <property type="molecule type" value="Genomic_DNA"/>
</dbReference>
<dbReference type="PANTHER" id="PTHR34352">
    <property type="entry name" value="PROTEIN YHFA"/>
    <property type="match status" value="1"/>
</dbReference>
<sequence length="136" mass="15044">MSLTIQWQQDCQFNVETSGGFWLNIDADNQSAPCPTEVLLSALGTCSATDVVMGLQEQGVVLKSFRNQVTYTLTESSPRLYETVNLHFVVDGDNVSESQISEIASDAINKYCHVCLMLQPKIAISYTVEIVETEKC</sequence>
<reference evidence="1 2" key="1">
    <citation type="submission" date="2015-05" db="EMBL/GenBank/DDBJ databases">
        <title>Photobacterium galathea sp. nov.</title>
        <authorList>
            <person name="Machado H."/>
            <person name="Gram L."/>
        </authorList>
    </citation>
    <scope>NUCLEOTIDE SEQUENCE [LARGE SCALE GENOMIC DNA]</scope>
    <source>
        <strain evidence="1 2">DSM 22954</strain>
    </source>
</reference>
<evidence type="ECO:0000313" key="1">
    <source>
        <dbReference type="EMBL" id="KLV06855.1"/>
    </source>
</evidence>
<dbReference type="RefSeq" id="WP_047886684.1">
    <property type="nucleotide sequence ID" value="NZ_LDOU01000019.1"/>
</dbReference>
<comment type="caution">
    <text evidence="1">The sequence shown here is derived from an EMBL/GenBank/DDBJ whole genome shotgun (WGS) entry which is preliminary data.</text>
</comment>
<dbReference type="Pfam" id="PF02566">
    <property type="entry name" value="OsmC"/>
    <property type="match status" value="1"/>
</dbReference>
<dbReference type="AlphaFoldDB" id="A0A0J1H532"/>
<protein>
    <submittedName>
        <fullName evidence="1">OsmC family protein</fullName>
    </submittedName>
</protein>
<dbReference type="PANTHER" id="PTHR34352:SF1">
    <property type="entry name" value="PROTEIN YHFA"/>
    <property type="match status" value="1"/>
</dbReference>
<dbReference type="Gene3D" id="3.30.300.20">
    <property type="match status" value="1"/>
</dbReference>
<gene>
    <name evidence="1" type="ORF">ABT57_18150</name>
</gene>
<name>A0A0J1H532_9GAMM</name>
<organism evidence="1 2">
    <name type="scientific">Photobacterium ganghwense</name>
    <dbReference type="NCBI Taxonomy" id="320778"/>
    <lineage>
        <taxon>Bacteria</taxon>
        <taxon>Pseudomonadati</taxon>
        <taxon>Pseudomonadota</taxon>
        <taxon>Gammaproteobacteria</taxon>
        <taxon>Vibrionales</taxon>
        <taxon>Vibrionaceae</taxon>
        <taxon>Photobacterium</taxon>
    </lineage>
</organism>
<dbReference type="Proteomes" id="UP000035909">
    <property type="component" value="Unassembled WGS sequence"/>
</dbReference>
<dbReference type="STRING" id="320778.ABT57_18150"/>
<keyword evidence="2" id="KW-1185">Reference proteome</keyword>
<dbReference type="PATRIC" id="fig|320778.3.peg.3946"/>